<dbReference type="OrthoDB" id="7345476at2"/>
<dbReference type="PANTHER" id="PTHR44688">
    <property type="entry name" value="DNA-BINDING TRANSCRIPTIONAL ACTIVATOR DEVR_DOSR"/>
    <property type="match status" value="1"/>
</dbReference>
<dbReference type="STRING" id="86105.NF27_EM00120"/>
<dbReference type="RefSeq" id="WP_039456763.1">
    <property type="nucleotide sequence ID" value="NZ_JSWE01000113.1"/>
</dbReference>
<protein>
    <recommendedName>
        <fullName evidence="4">HTH luxR-type domain-containing protein</fullName>
    </recommendedName>
</protein>
<gene>
    <name evidence="5" type="ORF">NF27_EM00120</name>
</gene>
<dbReference type="Pfam" id="PF00196">
    <property type="entry name" value="GerE"/>
    <property type="match status" value="1"/>
</dbReference>
<accession>A0A0C1MYZ4</accession>
<dbReference type="PROSITE" id="PS50043">
    <property type="entry name" value="HTH_LUXR_2"/>
    <property type="match status" value="1"/>
</dbReference>
<evidence type="ECO:0000313" key="6">
    <source>
        <dbReference type="Proteomes" id="UP000031258"/>
    </source>
</evidence>
<sequence length="275" mass="31983">MKDIWDYAIEVQSELNEICKPLEEGNIKFAYDRIFTDYSVLTLVNYNRNWLEFCKTIRSDAFNNHRANRLYLSEVLSTPIGKLNHFLWSTKLLDGNDSMLIDKFNVGNGISFFQKKHDIIECWSFVMDCTHEQGDLFLLDNISFLKQFILYFNHHSRSLVENLISSKISLPKLPKELVLSIIKQNNDQQITTKNIQIQNYSINITENNCINLTKREVECLQNLALGKSVKEIANILGISDRTVEVHLNNIKLKSGYNHRSQLVSMYLKSDINIIK</sequence>
<dbReference type="PRINTS" id="PR00038">
    <property type="entry name" value="HTHLUXR"/>
</dbReference>
<dbReference type="SUPFAM" id="SSF46894">
    <property type="entry name" value="C-terminal effector domain of the bipartite response regulators"/>
    <property type="match status" value="1"/>
</dbReference>
<dbReference type="AlphaFoldDB" id="A0A0C1MYZ4"/>
<reference evidence="5 6" key="1">
    <citation type="submission" date="2014-11" db="EMBL/GenBank/DDBJ databases">
        <title>A Rickettsiales Symbiont of Amoebae With Ancient Features.</title>
        <authorList>
            <person name="Schulz F."/>
            <person name="Martijn J."/>
            <person name="Wascher F."/>
            <person name="Kostanjsek R."/>
            <person name="Ettema T.J."/>
            <person name="Horn M."/>
        </authorList>
    </citation>
    <scope>NUCLEOTIDE SEQUENCE [LARGE SCALE GENOMIC DNA]</scope>
    <source>
        <strain evidence="5 6">UWC36</strain>
    </source>
</reference>
<dbReference type="InterPro" id="IPR000792">
    <property type="entry name" value="Tscrpt_reg_LuxR_C"/>
</dbReference>
<comment type="caution">
    <text evidence="5">The sequence shown here is derived from an EMBL/GenBank/DDBJ whole genome shotgun (WGS) entry which is preliminary data.</text>
</comment>
<dbReference type="Gene3D" id="1.10.10.10">
    <property type="entry name" value="Winged helix-like DNA-binding domain superfamily/Winged helix DNA-binding domain"/>
    <property type="match status" value="1"/>
</dbReference>
<evidence type="ECO:0000259" key="4">
    <source>
        <dbReference type="PROSITE" id="PS50043"/>
    </source>
</evidence>
<evidence type="ECO:0000256" key="3">
    <source>
        <dbReference type="ARBA" id="ARBA00023163"/>
    </source>
</evidence>
<dbReference type="SMART" id="SM00421">
    <property type="entry name" value="HTH_LUXR"/>
    <property type="match status" value="1"/>
</dbReference>
<proteinExistence type="predicted"/>
<dbReference type="Proteomes" id="UP000031258">
    <property type="component" value="Unassembled WGS sequence"/>
</dbReference>
<dbReference type="GO" id="GO:0003677">
    <property type="term" value="F:DNA binding"/>
    <property type="evidence" value="ECO:0007669"/>
    <property type="project" value="UniProtKB-KW"/>
</dbReference>
<dbReference type="PANTHER" id="PTHR44688:SF16">
    <property type="entry name" value="DNA-BINDING TRANSCRIPTIONAL ACTIVATOR DEVR_DOSR"/>
    <property type="match status" value="1"/>
</dbReference>
<keyword evidence="3" id="KW-0804">Transcription</keyword>
<organism evidence="5 6">
    <name type="scientific">Candidatus Jidaibacter acanthamoebae</name>
    <dbReference type="NCBI Taxonomy" id="86105"/>
    <lineage>
        <taxon>Bacteria</taxon>
        <taxon>Pseudomonadati</taxon>
        <taxon>Pseudomonadota</taxon>
        <taxon>Alphaproteobacteria</taxon>
        <taxon>Rickettsiales</taxon>
        <taxon>Candidatus Midichloriaceae</taxon>
        <taxon>Candidatus Jidaibacter</taxon>
    </lineage>
</organism>
<evidence type="ECO:0000256" key="2">
    <source>
        <dbReference type="ARBA" id="ARBA00023125"/>
    </source>
</evidence>
<dbReference type="InterPro" id="IPR036388">
    <property type="entry name" value="WH-like_DNA-bd_sf"/>
</dbReference>
<evidence type="ECO:0000256" key="1">
    <source>
        <dbReference type="ARBA" id="ARBA00023015"/>
    </source>
</evidence>
<dbReference type="GO" id="GO:0006355">
    <property type="term" value="P:regulation of DNA-templated transcription"/>
    <property type="evidence" value="ECO:0007669"/>
    <property type="project" value="InterPro"/>
</dbReference>
<name>A0A0C1MYZ4_9RICK</name>
<keyword evidence="6" id="KW-1185">Reference proteome</keyword>
<dbReference type="CDD" id="cd06170">
    <property type="entry name" value="LuxR_C_like"/>
    <property type="match status" value="1"/>
</dbReference>
<dbReference type="EMBL" id="JSWE01000113">
    <property type="protein sequence ID" value="KIE05186.1"/>
    <property type="molecule type" value="Genomic_DNA"/>
</dbReference>
<feature type="domain" description="HTH luxR-type" evidence="4">
    <location>
        <begin position="205"/>
        <end position="270"/>
    </location>
</feature>
<keyword evidence="1" id="KW-0805">Transcription regulation</keyword>
<dbReference type="PROSITE" id="PS00622">
    <property type="entry name" value="HTH_LUXR_1"/>
    <property type="match status" value="1"/>
</dbReference>
<evidence type="ECO:0000313" key="5">
    <source>
        <dbReference type="EMBL" id="KIE05186.1"/>
    </source>
</evidence>
<dbReference type="InterPro" id="IPR016032">
    <property type="entry name" value="Sig_transdc_resp-reg_C-effctor"/>
</dbReference>
<keyword evidence="2" id="KW-0238">DNA-binding</keyword>